<reference evidence="3" key="1">
    <citation type="submission" date="2013-03" db="EMBL/GenBank/DDBJ databases">
        <title>The Genome Sequence of Anopheles minimus MINIMUS1.</title>
        <authorList>
            <consortium name="The Broad Institute Genomics Platform"/>
            <person name="Neafsey D.E."/>
            <person name="Walton C."/>
            <person name="Walker B."/>
            <person name="Young S.K."/>
            <person name="Zeng Q."/>
            <person name="Gargeya S."/>
            <person name="Fitzgerald M."/>
            <person name="Haas B."/>
            <person name="Abouelleil A."/>
            <person name="Allen A.W."/>
            <person name="Alvarado L."/>
            <person name="Arachchi H.M."/>
            <person name="Berlin A.M."/>
            <person name="Chapman S.B."/>
            <person name="Gainer-Dewar J."/>
            <person name="Goldberg J."/>
            <person name="Griggs A."/>
            <person name="Gujja S."/>
            <person name="Hansen M."/>
            <person name="Howarth C."/>
            <person name="Imamovic A."/>
            <person name="Ireland A."/>
            <person name="Larimer J."/>
            <person name="McCowan C."/>
            <person name="Murphy C."/>
            <person name="Pearson M."/>
            <person name="Poon T.W."/>
            <person name="Priest M."/>
            <person name="Roberts A."/>
            <person name="Saif S."/>
            <person name="Shea T."/>
            <person name="Sisk P."/>
            <person name="Sykes S."/>
            <person name="Wortman J."/>
            <person name="Nusbaum C."/>
            <person name="Birren B."/>
        </authorList>
    </citation>
    <scope>NUCLEOTIDE SEQUENCE [LARGE SCALE GENOMIC DNA]</scope>
    <source>
        <strain evidence="3">MINIMUS1</strain>
    </source>
</reference>
<feature type="region of interest" description="Disordered" evidence="1">
    <location>
        <begin position="1"/>
        <end position="22"/>
    </location>
</feature>
<sequence>MRAKQPCLPRPPFHAPTAEGRTEGCRLHFHPRDRLCTHEQNGVMQGEALPGRTGTQPMQHVFNSPPSR</sequence>
<keyword evidence="3" id="KW-1185">Reference proteome</keyword>
<evidence type="ECO:0000313" key="2">
    <source>
        <dbReference type="EnsemblMetazoa" id="AMIN014699-PA"/>
    </source>
</evidence>
<organism evidence="2 3">
    <name type="scientific">Anopheles minimus</name>
    <dbReference type="NCBI Taxonomy" id="112268"/>
    <lineage>
        <taxon>Eukaryota</taxon>
        <taxon>Metazoa</taxon>
        <taxon>Ecdysozoa</taxon>
        <taxon>Arthropoda</taxon>
        <taxon>Hexapoda</taxon>
        <taxon>Insecta</taxon>
        <taxon>Pterygota</taxon>
        <taxon>Neoptera</taxon>
        <taxon>Endopterygota</taxon>
        <taxon>Diptera</taxon>
        <taxon>Nematocera</taxon>
        <taxon>Culicoidea</taxon>
        <taxon>Culicidae</taxon>
        <taxon>Anophelinae</taxon>
        <taxon>Anopheles</taxon>
    </lineage>
</organism>
<feature type="compositionally biased region" description="Polar residues" evidence="1">
    <location>
        <begin position="53"/>
        <end position="68"/>
    </location>
</feature>
<proteinExistence type="predicted"/>
<name>A0A182WPW1_9DIPT</name>
<feature type="region of interest" description="Disordered" evidence="1">
    <location>
        <begin position="45"/>
        <end position="68"/>
    </location>
</feature>
<accession>A0A182WPW1</accession>
<evidence type="ECO:0000313" key="3">
    <source>
        <dbReference type="Proteomes" id="UP000075920"/>
    </source>
</evidence>
<dbReference type="AlphaFoldDB" id="A0A182WPW1"/>
<reference evidence="2" key="2">
    <citation type="submission" date="2020-05" db="UniProtKB">
        <authorList>
            <consortium name="EnsemblMetazoa"/>
        </authorList>
    </citation>
    <scope>IDENTIFICATION</scope>
    <source>
        <strain evidence="2">MINIMUS1</strain>
    </source>
</reference>
<evidence type="ECO:0000256" key="1">
    <source>
        <dbReference type="SAM" id="MobiDB-lite"/>
    </source>
</evidence>
<protein>
    <submittedName>
        <fullName evidence="2">Uncharacterized protein</fullName>
    </submittedName>
</protein>
<dbReference type="VEuPathDB" id="VectorBase:AMIN014699"/>
<dbReference type="EnsemblMetazoa" id="AMIN014699-RA">
    <property type="protein sequence ID" value="AMIN014699-PA"/>
    <property type="gene ID" value="AMIN014699"/>
</dbReference>
<dbReference type="Proteomes" id="UP000075920">
    <property type="component" value="Unassembled WGS sequence"/>
</dbReference>